<reference evidence="7 8" key="1">
    <citation type="submission" date="2018-12" db="EMBL/GenBank/DDBJ databases">
        <authorList>
            <person name="Li S."/>
            <person name="Yang R."/>
            <person name="Chen G."/>
            <person name="Zou L."/>
            <person name="Zhang C."/>
            <person name="Chen Y."/>
            <person name="Liu Z."/>
            <person name="Li Y."/>
            <person name="Yan Y."/>
            <person name="Huang M."/>
            <person name="Chen T."/>
        </authorList>
    </citation>
    <scope>NUCLEOTIDE SEQUENCE [LARGE SCALE GENOMIC DNA]</scope>
    <source>
        <strain evidence="7 8">1257</strain>
    </source>
</reference>
<dbReference type="PROSITE" id="PS50234">
    <property type="entry name" value="VWFA"/>
    <property type="match status" value="1"/>
</dbReference>
<dbReference type="SMART" id="SM00327">
    <property type="entry name" value="VWA"/>
    <property type="match status" value="1"/>
</dbReference>
<name>A0A3Q8U146_9PSED</name>
<keyword evidence="2 3" id="KW-0802">TPR repeat</keyword>
<evidence type="ECO:0000256" key="2">
    <source>
        <dbReference type="ARBA" id="ARBA00022803"/>
    </source>
</evidence>
<evidence type="ECO:0000256" key="1">
    <source>
        <dbReference type="ARBA" id="ARBA00022737"/>
    </source>
</evidence>
<protein>
    <submittedName>
        <fullName evidence="7">VWA domain-containing protein</fullName>
    </submittedName>
</protein>
<dbReference type="PROSITE" id="PS50005">
    <property type="entry name" value="TPR"/>
    <property type="match status" value="1"/>
</dbReference>
<dbReference type="KEGG" id="pory:EJA05_13505"/>
<dbReference type="InterPro" id="IPR036465">
    <property type="entry name" value="vWFA_dom_sf"/>
</dbReference>
<evidence type="ECO:0000313" key="7">
    <source>
        <dbReference type="EMBL" id="AZL68685.1"/>
    </source>
</evidence>
<dbReference type="InterPro" id="IPR002035">
    <property type="entry name" value="VWF_A"/>
</dbReference>
<sequence length="532" mass="57803">MDIDLGALHFLRPWWLLLVLPGLGLPLLWRRRRDLKRQLRGIIAPHLVEHLLIRPRDDRRLRPVHLLAALLVVGALAAAGPTWQQDIPAFLDNRAPLILAVDLSPSMDADDVPPSRLGAARHTLHDLVQRRAGARTALIGYAGSAHLVLPATDDPALLDSFIQALASDLIAKPGKDVLGVVNIALRLLDAEHSPGTLVLLTDGADPAQFEALGQRLGDSDLQVLVLAVGSQDSGVLHDAKGMPRLDAVGNAVQGRFDKQGLQGLAKAADAPLGSLTLNDDDLDWIELHARQHYQAVTGDSATLHWKDAGYWLCWPLLLLALGGLRKGWRVNWLAGLAVLCVLGAAPGQVWAGELADAFFSADQQGRWAYEQGHYAQAAEHFHDPYWKGVAAYEASDYKAALASLAPLDSAPAYFYQGNSHVRLFQFAQAIAAYQQALRLQPAFPEAAANLALAQALLKDYQDQQQKSTGAKPDKVIEDQTPLQGGKAQQQHTAKAASDQLWLDNLATSPGRFLKRKFQIQQAARRPGEEGTP</sequence>
<evidence type="ECO:0000256" key="5">
    <source>
        <dbReference type="SAM" id="Phobius"/>
    </source>
</evidence>
<feature type="transmembrane region" description="Helical" evidence="5">
    <location>
        <begin position="12"/>
        <end position="29"/>
    </location>
</feature>
<dbReference type="InterPro" id="IPR050768">
    <property type="entry name" value="UPF0353/GerABKA_families"/>
</dbReference>
<keyword evidence="1" id="KW-0677">Repeat</keyword>
<dbReference type="Pfam" id="PF07719">
    <property type="entry name" value="TPR_2"/>
    <property type="match status" value="1"/>
</dbReference>
<dbReference type="PANTHER" id="PTHR22550">
    <property type="entry name" value="SPORE GERMINATION PROTEIN"/>
    <property type="match status" value="1"/>
</dbReference>
<accession>A0A3Q8U146</accession>
<dbReference type="Pfam" id="PF13519">
    <property type="entry name" value="VWA_2"/>
    <property type="match status" value="1"/>
</dbReference>
<dbReference type="InterPro" id="IPR013105">
    <property type="entry name" value="TPR_2"/>
</dbReference>
<dbReference type="InterPro" id="IPR019734">
    <property type="entry name" value="TPR_rpt"/>
</dbReference>
<evidence type="ECO:0000256" key="3">
    <source>
        <dbReference type="PROSITE-ProRule" id="PRU00339"/>
    </source>
</evidence>
<gene>
    <name evidence="7" type="ORF">EJA05_13505</name>
</gene>
<feature type="region of interest" description="Disordered" evidence="4">
    <location>
        <begin position="463"/>
        <end position="496"/>
    </location>
</feature>
<dbReference type="SMART" id="SM00028">
    <property type="entry name" value="TPR"/>
    <property type="match status" value="1"/>
</dbReference>
<dbReference type="InterPro" id="IPR011990">
    <property type="entry name" value="TPR-like_helical_dom_sf"/>
</dbReference>
<proteinExistence type="predicted"/>
<dbReference type="Gene3D" id="3.40.50.410">
    <property type="entry name" value="von Willebrand factor, type A domain"/>
    <property type="match status" value="1"/>
</dbReference>
<dbReference type="Gene3D" id="1.25.40.10">
    <property type="entry name" value="Tetratricopeptide repeat domain"/>
    <property type="match status" value="1"/>
</dbReference>
<dbReference type="Proteomes" id="UP000268230">
    <property type="component" value="Chromosome"/>
</dbReference>
<keyword evidence="5" id="KW-1133">Transmembrane helix</keyword>
<feature type="domain" description="VWFA" evidence="6">
    <location>
        <begin position="96"/>
        <end position="285"/>
    </location>
</feature>
<evidence type="ECO:0000313" key="8">
    <source>
        <dbReference type="Proteomes" id="UP000268230"/>
    </source>
</evidence>
<feature type="transmembrane region" description="Helical" evidence="5">
    <location>
        <begin position="64"/>
        <end position="83"/>
    </location>
</feature>
<keyword evidence="5" id="KW-0812">Transmembrane</keyword>
<dbReference type="AlphaFoldDB" id="A0A3Q8U146"/>
<feature type="compositionally biased region" description="Polar residues" evidence="4">
    <location>
        <begin position="480"/>
        <end position="492"/>
    </location>
</feature>
<evidence type="ECO:0000256" key="4">
    <source>
        <dbReference type="SAM" id="MobiDB-lite"/>
    </source>
</evidence>
<evidence type="ECO:0000259" key="6">
    <source>
        <dbReference type="PROSITE" id="PS50234"/>
    </source>
</evidence>
<dbReference type="PANTHER" id="PTHR22550:SF14">
    <property type="entry name" value="VWFA DOMAIN-CONTAINING PROTEIN"/>
    <property type="match status" value="1"/>
</dbReference>
<dbReference type="SUPFAM" id="SSF53300">
    <property type="entry name" value="vWA-like"/>
    <property type="match status" value="1"/>
</dbReference>
<keyword evidence="5" id="KW-0472">Membrane</keyword>
<dbReference type="EMBL" id="CP034338">
    <property type="protein sequence ID" value="AZL68685.1"/>
    <property type="molecule type" value="Genomic_DNA"/>
</dbReference>
<organism evidence="7 8">
    <name type="scientific">Pseudomonas entomophila</name>
    <dbReference type="NCBI Taxonomy" id="312306"/>
    <lineage>
        <taxon>Bacteria</taxon>
        <taxon>Pseudomonadati</taxon>
        <taxon>Pseudomonadota</taxon>
        <taxon>Gammaproteobacteria</taxon>
        <taxon>Pseudomonadales</taxon>
        <taxon>Pseudomonadaceae</taxon>
        <taxon>Pseudomonas</taxon>
    </lineage>
</organism>
<dbReference type="OrthoDB" id="9807628at2"/>
<dbReference type="SUPFAM" id="SSF48452">
    <property type="entry name" value="TPR-like"/>
    <property type="match status" value="1"/>
</dbReference>
<feature type="repeat" description="TPR" evidence="3">
    <location>
        <begin position="410"/>
        <end position="443"/>
    </location>
</feature>